<proteinExistence type="predicted"/>
<feature type="region of interest" description="Disordered" evidence="1">
    <location>
        <begin position="1"/>
        <end position="33"/>
    </location>
</feature>
<organism evidence="2">
    <name type="scientific">uncultured organism MedDCM-OCT-S11-C492</name>
    <dbReference type="NCBI Taxonomy" id="743663"/>
    <lineage>
        <taxon>unclassified sequences</taxon>
        <taxon>environmental samples</taxon>
    </lineage>
</organism>
<sequence length="60" mass="6571">MGEKFTQGPVHSGDDIEIHEGKGNDDHQGENRSCVTIDGCKFRRTRLITGIRHGGGKGHQ</sequence>
<reference evidence="2" key="1">
    <citation type="journal article" date="2010" name="ISME J.">
        <title>Metagenome of the Mediterranean deep chlorophyll maximum studied by direct and fosmid library 454 pyrosequencing.</title>
        <authorList>
            <person name="Ghai R."/>
            <person name="Martin-Cuadrado A.B."/>
            <person name="Molto A.G."/>
            <person name="Heredia I.G."/>
            <person name="Cabrera R."/>
            <person name="Martin J."/>
            <person name="Verdu M."/>
            <person name="Deschamps P."/>
            <person name="Moreira D."/>
            <person name="Lopez-Garcia P."/>
            <person name="Mira A."/>
            <person name="Rodriguez-Valera F."/>
        </authorList>
    </citation>
    <scope>NUCLEOTIDE SEQUENCE</scope>
</reference>
<name>D6PLK4_9ZZZZ</name>
<dbReference type="EMBL" id="GU943150">
    <property type="protein sequence ID" value="ADD96605.1"/>
    <property type="molecule type" value="Genomic_DNA"/>
</dbReference>
<protein>
    <submittedName>
        <fullName evidence="2">Uncharacterized protein</fullName>
    </submittedName>
</protein>
<evidence type="ECO:0000313" key="2">
    <source>
        <dbReference type="EMBL" id="ADD96605.1"/>
    </source>
</evidence>
<feature type="compositionally biased region" description="Basic and acidic residues" evidence="1">
    <location>
        <begin position="12"/>
        <end position="30"/>
    </location>
</feature>
<evidence type="ECO:0000256" key="1">
    <source>
        <dbReference type="SAM" id="MobiDB-lite"/>
    </source>
</evidence>
<dbReference type="AlphaFoldDB" id="D6PLK4"/>
<accession>D6PLK4</accession>